<keyword evidence="4 5" id="KW-0472">Membrane</keyword>
<dbReference type="PANTHER" id="PTHR11432:SF3">
    <property type="entry name" value="NADH-UBIQUINONE OXIDOREDUCTASE CHAIN 1"/>
    <property type="match status" value="1"/>
</dbReference>
<dbReference type="PANTHER" id="PTHR11432">
    <property type="entry name" value="NADH DEHYDROGENASE SUBUNIT 1"/>
    <property type="match status" value="1"/>
</dbReference>
<accession>T0YKQ8</accession>
<evidence type="ECO:0000256" key="1">
    <source>
        <dbReference type="ARBA" id="ARBA00004141"/>
    </source>
</evidence>
<sequence length="202" mass="21692">AAETALLTGALGSAGHPLLVALTTHGDPLFDRGVGWFVWVVVVIKVLVAFVVLLVSVMLMIWFERKVISDMQSRIGPNRAGPFGIMQTLADGIKLFFKEDLIPEQSDRFVFKLAPYLTIIPAFLSFAIVPIGGYATIAGHTFELQLADPPMGILFLLAMSSIGVYGIMLAGWSSGSKYPLLGSVRASAQMISYEAALGMTVV</sequence>
<protein>
    <submittedName>
        <fullName evidence="6">NADH dehydrogenase (Quinone)</fullName>
    </submittedName>
</protein>
<feature type="non-terminal residue" evidence="6">
    <location>
        <position position="1"/>
    </location>
</feature>
<comment type="caution">
    <text evidence="6">The sequence shown here is derived from an EMBL/GenBank/DDBJ whole genome shotgun (WGS) entry which is preliminary data.</text>
</comment>
<keyword evidence="3 5" id="KW-1133">Transmembrane helix</keyword>
<organism evidence="6">
    <name type="scientific">mine drainage metagenome</name>
    <dbReference type="NCBI Taxonomy" id="410659"/>
    <lineage>
        <taxon>unclassified sequences</taxon>
        <taxon>metagenomes</taxon>
        <taxon>ecological metagenomes</taxon>
    </lineage>
</organism>
<name>T0YKQ8_9ZZZZ</name>
<dbReference type="GO" id="GO:0003954">
    <property type="term" value="F:NADH dehydrogenase activity"/>
    <property type="evidence" value="ECO:0007669"/>
    <property type="project" value="TreeGrafter"/>
</dbReference>
<comment type="subcellular location">
    <subcellularLocation>
        <location evidence="1">Membrane</location>
        <topology evidence="1">Multi-pass membrane protein</topology>
    </subcellularLocation>
</comment>
<dbReference type="AlphaFoldDB" id="T0YKQ8"/>
<feature type="transmembrane region" description="Helical" evidence="5">
    <location>
        <begin position="153"/>
        <end position="172"/>
    </location>
</feature>
<feature type="transmembrane region" description="Helical" evidence="5">
    <location>
        <begin position="113"/>
        <end position="133"/>
    </location>
</feature>
<evidence type="ECO:0000256" key="4">
    <source>
        <dbReference type="ARBA" id="ARBA00023136"/>
    </source>
</evidence>
<feature type="non-terminal residue" evidence="6">
    <location>
        <position position="202"/>
    </location>
</feature>
<dbReference type="EMBL" id="AUZY01011103">
    <property type="protein sequence ID" value="EQD36011.1"/>
    <property type="molecule type" value="Genomic_DNA"/>
</dbReference>
<reference evidence="6" key="2">
    <citation type="journal article" date="2014" name="ISME J.">
        <title>Microbial stratification in low pH oxic and suboxic macroscopic growths along an acid mine drainage.</title>
        <authorList>
            <person name="Mendez-Garcia C."/>
            <person name="Mesa V."/>
            <person name="Sprenger R.R."/>
            <person name="Richter M."/>
            <person name="Diez M.S."/>
            <person name="Solano J."/>
            <person name="Bargiela R."/>
            <person name="Golyshina O.V."/>
            <person name="Manteca A."/>
            <person name="Ramos J.L."/>
            <person name="Gallego J.R."/>
            <person name="Llorente I."/>
            <person name="Martins Dos Santos V.A."/>
            <person name="Jensen O.N."/>
            <person name="Pelaez A.I."/>
            <person name="Sanchez J."/>
            <person name="Ferrer M."/>
        </authorList>
    </citation>
    <scope>NUCLEOTIDE SEQUENCE</scope>
</reference>
<dbReference type="Pfam" id="PF00146">
    <property type="entry name" value="NADHdh"/>
    <property type="match status" value="1"/>
</dbReference>
<dbReference type="GO" id="GO:0016020">
    <property type="term" value="C:membrane"/>
    <property type="evidence" value="ECO:0007669"/>
    <property type="project" value="UniProtKB-SubCell"/>
</dbReference>
<dbReference type="InterPro" id="IPR001694">
    <property type="entry name" value="NADH_UbQ_OxRdtase_su1/FPO"/>
</dbReference>
<keyword evidence="2 5" id="KW-0812">Transmembrane</keyword>
<dbReference type="PROSITE" id="PS00667">
    <property type="entry name" value="COMPLEX1_ND1_1"/>
    <property type="match status" value="1"/>
</dbReference>
<evidence type="ECO:0000256" key="5">
    <source>
        <dbReference type="SAM" id="Phobius"/>
    </source>
</evidence>
<evidence type="ECO:0000256" key="2">
    <source>
        <dbReference type="ARBA" id="ARBA00022692"/>
    </source>
</evidence>
<dbReference type="GO" id="GO:0009060">
    <property type="term" value="P:aerobic respiration"/>
    <property type="evidence" value="ECO:0007669"/>
    <property type="project" value="TreeGrafter"/>
</dbReference>
<gene>
    <name evidence="6" type="ORF">B1B_16667</name>
</gene>
<reference evidence="6" key="1">
    <citation type="submission" date="2013-08" db="EMBL/GenBank/DDBJ databases">
        <authorList>
            <person name="Mendez C."/>
            <person name="Richter M."/>
            <person name="Ferrer M."/>
            <person name="Sanchez J."/>
        </authorList>
    </citation>
    <scope>NUCLEOTIDE SEQUENCE</scope>
</reference>
<evidence type="ECO:0000313" key="6">
    <source>
        <dbReference type="EMBL" id="EQD36011.1"/>
    </source>
</evidence>
<proteinExistence type="predicted"/>
<evidence type="ECO:0000256" key="3">
    <source>
        <dbReference type="ARBA" id="ARBA00022989"/>
    </source>
</evidence>
<feature type="transmembrane region" description="Helical" evidence="5">
    <location>
        <begin position="36"/>
        <end position="63"/>
    </location>
</feature>
<dbReference type="InterPro" id="IPR018086">
    <property type="entry name" value="NADH_UbQ_OxRdtase_su1_CS"/>
</dbReference>